<keyword evidence="2" id="KW-0677">Repeat</keyword>
<dbReference type="AlphaFoldDB" id="A0A6A4HSG3"/>
<accession>A0A6A4HSG3</accession>
<evidence type="ECO:0000256" key="3">
    <source>
        <dbReference type="PROSITE-ProRule" id="PRU00221"/>
    </source>
</evidence>
<dbReference type="PROSITE" id="PS50294">
    <property type="entry name" value="WD_REPEATS_REGION"/>
    <property type="match status" value="5"/>
</dbReference>
<feature type="repeat" description="WD" evidence="3">
    <location>
        <begin position="818"/>
        <end position="851"/>
    </location>
</feature>
<dbReference type="InterPro" id="IPR050505">
    <property type="entry name" value="WDR55/POC1"/>
</dbReference>
<feature type="repeat" description="WD" evidence="3">
    <location>
        <begin position="735"/>
        <end position="776"/>
    </location>
</feature>
<dbReference type="InterPro" id="IPR001680">
    <property type="entry name" value="WD40_rpt"/>
</dbReference>
<dbReference type="Proteomes" id="UP000799118">
    <property type="component" value="Unassembled WGS sequence"/>
</dbReference>
<dbReference type="Pfam" id="PF00400">
    <property type="entry name" value="WD40"/>
    <property type="match status" value="6"/>
</dbReference>
<evidence type="ECO:0000256" key="2">
    <source>
        <dbReference type="ARBA" id="ARBA00022737"/>
    </source>
</evidence>
<dbReference type="InterPro" id="IPR020472">
    <property type="entry name" value="WD40_PAC1"/>
</dbReference>
<feature type="repeat" description="WD" evidence="3">
    <location>
        <begin position="651"/>
        <end position="692"/>
    </location>
</feature>
<dbReference type="PROSITE" id="PS50082">
    <property type="entry name" value="WD_REPEATS_2"/>
    <property type="match status" value="6"/>
</dbReference>
<feature type="domain" description="T6SS Phospholipase effector Tle1-like catalytic" evidence="4">
    <location>
        <begin position="27"/>
        <end position="324"/>
    </location>
</feature>
<evidence type="ECO:0000313" key="6">
    <source>
        <dbReference type="Proteomes" id="UP000799118"/>
    </source>
</evidence>
<sequence length="865" mass="96474">MSTFNGVDPETHLRAPNEDGCKCNNKRNLVVCIDGTSNKFGTKNTNIVELYSRLVKDDNQITFYNSGIGTYAEPSWKSLSYWNQVIANYLDLALALRFEKILLDAYRWLSEMYTPGDRIFLFGFSRGAYQVSLHIIQVGLIHKGNEAQIPFAYELYARSTDSQPNKEPEEDSPEYMPWRFKTTFSRKNVKIHFVGAWDTVSSIGFVRPAKNLPLTTSGMKHVCFFRHALALDERRVKFLPEYAYGGASLPDQESDAKSRPQIQGFPSYINPNTLDTKAQVSSQTPRPQIKEVWFPGTHSDIGGGNAVNKGLNSYGPALRWMIHEAILAGLHVEPFQSKEMGPAEKAGNNVLDWGVVDIRAFFYQAIIIQGFKGHNLSVRLSLNAHLDAIAYGPQCSPHMGAPRQVVEGQWIHESTYLNAEPADTGVSFKARLPSNWEVTNGRVDDSKIEEDLYNKVRENLRSLSKKPQIKTEQFIAHLKALVEISSSHEGRISLTELENSAKYLYSIVTNISNTSSDLRDSESQLTIADLTINILLKFAEGQLSKCASHRMPPRRSQYLPKTHETRRVLTYHDPCVSSISLDGKYVTASRFSGLYVWNITTGEALLGKIRPNSIDLKCVAFSPDGKKLALGSRDKIVRVWDAATGQELYVLEGHVDMVFSVAFAPSDTRIVSGSADKTVRAWDVESKQVIHVLQGHESLIWSVAYSPDSKKIASGSLDKTVRVWDAETGQVQHVLKEHPDSVYCVAFSSSGTQIVSGSVDKTICVWDASKGKIVHVLEDATWVRSVAYSGDGRKIASGSRNRTVRVWDAETGQELFVFRGHTDSVESVAFTPDSKRVISVSHKGIALVFDMTAEWKSGRFLVEAP</sequence>
<dbReference type="SMART" id="SM00320">
    <property type="entry name" value="WD40"/>
    <property type="match status" value="6"/>
</dbReference>
<dbReference type="SUPFAM" id="SSF50998">
    <property type="entry name" value="Quinoprotein alcohol dehydrogenase-like"/>
    <property type="match status" value="1"/>
</dbReference>
<dbReference type="Gene3D" id="2.130.10.10">
    <property type="entry name" value="YVTN repeat-like/Quinoprotein amine dehydrogenase"/>
    <property type="match status" value="3"/>
</dbReference>
<protein>
    <submittedName>
        <fullName evidence="5">WD40 repeat-like protein</fullName>
    </submittedName>
</protein>
<feature type="repeat" description="WD" evidence="3">
    <location>
        <begin position="609"/>
        <end position="650"/>
    </location>
</feature>
<dbReference type="PRINTS" id="PR00320">
    <property type="entry name" value="GPROTEINBRPT"/>
</dbReference>
<keyword evidence="1 3" id="KW-0853">WD repeat</keyword>
<dbReference type="PANTHER" id="PTHR44019:SF8">
    <property type="entry name" value="POC1 CENTRIOLAR PROTEIN HOMOLOG"/>
    <property type="match status" value="1"/>
</dbReference>
<name>A0A6A4HSG3_9AGAR</name>
<dbReference type="InterPro" id="IPR018712">
    <property type="entry name" value="Tle1-like_cat"/>
</dbReference>
<organism evidence="5 6">
    <name type="scientific">Gymnopus androsaceus JB14</name>
    <dbReference type="NCBI Taxonomy" id="1447944"/>
    <lineage>
        <taxon>Eukaryota</taxon>
        <taxon>Fungi</taxon>
        <taxon>Dikarya</taxon>
        <taxon>Basidiomycota</taxon>
        <taxon>Agaricomycotina</taxon>
        <taxon>Agaricomycetes</taxon>
        <taxon>Agaricomycetidae</taxon>
        <taxon>Agaricales</taxon>
        <taxon>Marasmiineae</taxon>
        <taxon>Omphalotaceae</taxon>
        <taxon>Gymnopus</taxon>
    </lineage>
</organism>
<dbReference type="PROSITE" id="PS00678">
    <property type="entry name" value="WD_REPEATS_1"/>
    <property type="match status" value="5"/>
</dbReference>
<evidence type="ECO:0000256" key="1">
    <source>
        <dbReference type="ARBA" id="ARBA00022574"/>
    </source>
</evidence>
<dbReference type="InterPro" id="IPR011047">
    <property type="entry name" value="Quinoprotein_ADH-like_sf"/>
</dbReference>
<gene>
    <name evidence="5" type="ORF">BT96DRAFT_992803</name>
</gene>
<feature type="repeat" description="WD" evidence="3">
    <location>
        <begin position="693"/>
        <end position="734"/>
    </location>
</feature>
<evidence type="ECO:0000313" key="5">
    <source>
        <dbReference type="EMBL" id="KAE9400691.1"/>
    </source>
</evidence>
<dbReference type="OrthoDB" id="538223at2759"/>
<dbReference type="InterPro" id="IPR015943">
    <property type="entry name" value="WD40/YVTN_repeat-like_dom_sf"/>
</dbReference>
<dbReference type="CDD" id="cd00200">
    <property type="entry name" value="WD40"/>
    <property type="match status" value="1"/>
</dbReference>
<proteinExistence type="predicted"/>
<dbReference type="Pfam" id="PF09994">
    <property type="entry name" value="T6SS_Tle1-like_cat"/>
    <property type="match status" value="1"/>
</dbReference>
<reference evidence="5" key="1">
    <citation type="journal article" date="2019" name="Environ. Microbiol.">
        <title>Fungal ecological strategies reflected in gene transcription - a case study of two litter decomposers.</title>
        <authorList>
            <person name="Barbi F."/>
            <person name="Kohler A."/>
            <person name="Barry K."/>
            <person name="Baskaran P."/>
            <person name="Daum C."/>
            <person name="Fauchery L."/>
            <person name="Ihrmark K."/>
            <person name="Kuo A."/>
            <person name="LaButti K."/>
            <person name="Lipzen A."/>
            <person name="Morin E."/>
            <person name="Grigoriev I.V."/>
            <person name="Henrissat B."/>
            <person name="Lindahl B."/>
            <person name="Martin F."/>
        </authorList>
    </citation>
    <scope>NUCLEOTIDE SEQUENCE</scope>
    <source>
        <strain evidence="5">JB14</strain>
    </source>
</reference>
<dbReference type="PANTHER" id="PTHR44019">
    <property type="entry name" value="WD REPEAT-CONTAINING PROTEIN 55"/>
    <property type="match status" value="1"/>
</dbReference>
<feature type="repeat" description="WD" evidence="3">
    <location>
        <begin position="776"/>
        <end position="817"/>
    </location>
</feature>
<dbReference type="EMBL" id="ML769454">
    <property type="protein sequence ID" value="KAE9400691.1"/>
    <property type="molecule type" value="Genomic_DNA"/>
</dbReference>
<evidence type="ECO:0000259" key="4">
    <source>
        <dbReference type="Pfam" id="PF09994"/>
    </source>
</evidence>
<dbReference type="InterPro" id="IPR019775">
    <property type="entry name" value="WD40_repeat_CS"/>
</dbReference>
<keyword evidence="6" id="KW-1185">Reference proteome</keyword>